<name>A0ACC6JGC5_9PSED</name>
<evidence type="ECO:0000313" key="2">
    <source>
        <dbReference type="Proteomes" id="UP001259420"/>
    </source>
</evidence>
<keyword evidence="2" id="KW-1185">Reference proteome</keyword>
<proteinExistence type="predicted"/>
<comment type="caution">
    <text evidence="1">The sequence shown here is derived from an EMBL/GenBank/DDBJ whole genome shotgun (WGS) entry which is preliminary data.</text>
</comment>
<dbReference type="Proteomes" id="UP001259420">
    <property type="component" value="Unassembled WGS sequence"/>
</dbReference>
<accession>A0ACC6JGC5</accession>
<reference evidence="1" key="1">
    <citation type="submission" date="2023-07" db="EMBL/GenBank/DDBJ databases">
        <title>Sorghum-associated microbial communities from plants grown in Nebraska, USA.</title>
        <authorList>
            <person name="Schachtman D."/>
        </authorList>
    </citation>
    <scope>NUCLEOTIDE SEQUENCE</scope>
    <source>
        <strain evidence="1">BE46</strain>
    </source>
</reference>
<sequence>MANLQEDPRPLVDISPPNVSSPCSYGVYRSPVSIDITRGSGGHYAAKKFQIDFYYDGPNLEKEVNSGKFSQELSPGPHKLDTRAIWFEGSRKEESEWVYINFFYVLTPPMTL</sequence>
<dbReference type="EMBL" id="JAVDSD010000001">
    <property type="protein sequence ID" value="MDR6605247.1"/>
    <property type="molecule type" value="Genomic_DNA"/>
</dbReference>
<gene>
    <name evidence="1" type="ORF">J2X87_000298</name>
</gene>
<organism evidence="1 2">
    <name type="scientific">Pseudomonas synxantha</name>
    <dbReference type="NCBI Taxonomy" id="47883"/>
    <lineage>
        <taxon>Bacteria</taxon>
        <taxon>Pseudomonadati</taxon>
        <taxon>Pseudomonadota</taxon>
        <taxon>Gammaproteobacteria</taxon>
        <taxon>Pseudomonadales</taxon>
        <taxon>Pseudomonadaceae</taxon>
        <taxon>Pseudomonas</taxon>
    </lineage>
</organism>
<protein>
    <submittedName>
        <fullName evidence="1">Uncharacterized protein</fullName>
    </submittedName>
</protein>
<evidence type="ECO:0000313" key="1">
    <source>
        <dbReference type="EMBL" id="MDR6605247.1"/>
    </source>
</evidence>